<gene>
    <name evidence="11" type="primary">rpoZ</name>
    <name evidence="13" type="ordered locus">SAR116_0537</name>
</gene>
<dbReference type="PANTHER" id="PTHR34476:SF1">
    <property type="entry name" value="DNA-DIRECTED RNA POLYMERASE SUBUNIT OMEGA"/>
    <property type="match status" value="1"/>
</dbReference>
<comment type="catalytic activity">
    <reaction evidence="10 11">
        <text>RNA(n) + a ribonucleoside 5'-triphosphate = RNA(n+1) + diphosphate</text>
        <dbReference type="Rhea" id="RHEA:21248"/>
        <dbReference type="Rhea" id="RHEA-COMP:14527"/>
        <dbReference type="Rhea" id="RHEA-COMP:17342"/>
        <dbReference type="ChEBI" id="CHEBI:33019"/>
        <dbReference type="ChEBI" id="CHEBI:61557"/>
        <dbReference type="ChEBI" id="CHEBI:140395"/>
        <dbReference type="EC" id="2.7.7.6"/>
    </reaction>
</comment>
<evidence type="ECO:0000256" key="5">
    <source>
        <dbReference type="ARBA" id="ARBA00022679"/>
    </source>
</evidence>
<organism evidence="13 14">
    <name type="scientific">Puniceispirillum marinum (strain IMCC1322)</name>
    <dbReference type="NCBI Taxonomy" id="488538"/>
    <lineage>
        <taxon>Bacteria</taxon>
        <taxon>Pseudomonadati</taxon>
        <taxon>Pseudomonadota</taxon>
        <taxon>Alphaproteobacteria</taxon>
        <taxon>Candidatus Puniceispirillales</taxon>
        <taxon>Candidatus Puniceispirillaceae</taxon>
        <taxon>Candidatus Puniceispirillum</taxon>
    </lineage>
</organism>
<comment type="similarity">
    <text evidence="1 11">Belongs to the RNA polymerase subunit omega family.</text>
</comment>
<dbReference type="GO" id="GO:0003677">
    <property type="term" value="F:DNA binding"/>
    <property type="evidence" value="ECO:0007669"/>
    <property type="project" value="UniProtKB-UniRule"/>
</dbReference>
<sequence>MARVTVEDCIEKIPNRFELVLTAGQRARGILKGDVPTIDRDNDKNPVIALREIAEETVDLDVLSEGLIKKLQRLSVREEQETHDDAAIAAEVDLSEMVGDYSDDEAQESGMQIGSSEELEETGFEDVDLTELQGED</sequence>
<evidence type="ECO:0000256" key="2">
    <source>
        <dbReference type="ARBA" id="ARBA00012418"/>
    </source>
</evidence>
<keyword evidence="7 11" id="KW-0804">Transcription</keyword>
<evidence type="ECO:0000256" key="1">
    <source>
        <dbReference type="ARBA" id="ARBA00006711"/>
    </source>
</evidence>
<comment type="function">
    <text evidence="11">Promotes RNA polymerase assembly. Latches the N- and C-terminal regions of the beta' subunit thereby facilitating its interaction with the beta and alpha subunits.</text>
</comment>
<evidence type="ECO:0000256" key="6">
    <source>
        <dbReference type="ARBA" id="ARBA00022695"/>
    </source>
</evidence>
<comment type="subunit">
    <text evidence="11">The RNAP catalytic core consists of 2 alpha, 1 beta, 1 beta' and 1 omega subunit. When a sigma factor is associated with the core the holoenzyme is formed, which can initiate transcription.</text>
</comment>
<evidence type="ECO:0000256" key="12">
    <source>
        <dbReference type="SAM" id="MobiDB-lite"/>
    </source>
</evidence>
<dbReference type="InterPro" id="IPR006110">
    <property type="entry name" value="Pol_omega/Rpo6/RPB6"/>
</dbReference>
<dbReference type="Proteomes" id="UP000007460">
    <property type="component" value="Chromosome"/>
</dbReference>
<accession>D5BR83</accession>
<name>D5BR83_PUNMI</name>
<keyword evidence="4 11" id="KW-0240">DNA-directed RNA polymerase</keyword>
<dbReference type="GO" id="GO:0006351">
    <property type="term" value="P:DNA-templated transcription"/>
    <property type="evidence" value="ECO:0007669"/>
    <property type="project" value="UniProtKB-UniRule"/>
</dbReference>
<dbReference type="GO" id="GO:0003899">
    <property type="term" value="F:DNA-directed RNA polymerase activity"/>
    <property type="evidence" value="ECO:0007669"/>
    <property type="project" value="UniProtKB-UniRule"/>
</dbReference>
<evidence type="ECO:0000256" key="10">
    <source>
        <dbReference type="ARBA" id="ARBA00048552"/>
    </source>
</evidence>
<dbReference type="HAMAP" id="MF_00366">
    <property type="entry name" value="RNApol_bact_RpoZ"/>
    <property type="match status" value="1"/>
</dbReference>
<keyword evidence="6 11" id="KW-0548">Nucleotidyltransferase</keyword>
<dbReference type="SMART" id="SM01409">
    <property type="entry name" value="RNA_pol_Rpb6"/>
    <property type="match status" value="1"/>
</dbReference>
<proteinExistence type="inferred from homology"/>
<dbReference type="InterPro" id="IPR036161">
    <property type="entry name" value="RPB6/omega-like_sf"/>
</dbReference>
<dbReference type="RefSeq" id="WP_013045409.1">
    <property type="nucleotide sequence ID" value="NC_014010.1"/>
</dbReference>
<evidence type="ECO:0000256" key="9">
    <source>
        <dbReference type="ARBA" id="ARBA00030998"/>
    </source>
</evidence>
<feature type="region of interest" description="Disordered" evidence="12">
    <location>
        <begin position="97"/>
        <end position="136"/>
    </location>
</feature>
<dbReference type="GO" id="GO:0000428">
    <property type="term" value="C:DNA-directed RNA polymerase complex"/>
    <property type="evidence" value="ECO:0007669"/>
    <property type="project" value="UniProtKB-KW"/>
</dbReference>
<evidence type="ECO:0000313" key="13">
    <source>
        <dbReference type="EMBL" id="ADE38780.1"/>
    </source>
</evidence>
<evidence type="ECO:0000313" key="14">
    <source>
        <dbReference type="Proteomes" id="UP000007460"/>
    </source>
</evidence>
<dbReference type="Gene3D" id="3.90.940.10">
    <property type="match status" value="1"/>
</dbReference>
<dbReference type="KEGG" id="apb:SAR116_0537"/>
<dbReference type="Pfam" id="PF01192">
    <property type="entry name" value="RNA_pol_Rpb6"/>
    <property type="match status" value="1"/>
</dbReference>
<dbReference type="STRING" id="488538.SAR116_0537"/>
<evidence type="ECO:0000256" key="7">
    <source>
        <dbReference type="ARBA" id="ARBA00023163"/>
    </source>
</evidence>
<dbReference type="NCBIfam" id="TIGR00690">
    <property type="entry name" value="rpoZ"/>
    <property type="match status" value="1"/>
</dbReference>
<dbReference type="HOGENOM" id="CLU_125406_2_0_5"/>
<feature type="compositionally biased region" description="Acidic residues" evidence="12">
    <location>
        <begin position="117"/>
        <end position="136"/>
    </location>
</feature>
<dbReference type="SUPFAM" id="SSF63562">
    <property type="entry name" value="RPB6/omega subunit-like"/>
    <property type="match status" value="1"/>
</dbReference>
<dbReference type="InterPro" id="IPR003716">
    <property type="entry name" value="DNA-dir_RNA_pol_omega"/>
</dbReference>
<reference evidence="13 14" key="1">
    <citation type="journal article" date="2010" name="J. Bacteriol.">
        <title>Complete genome sequence of "Candidatus Puniceispirillum marinum" IMCC1322, a representative of the SAR116 clade in the Alphaproteobacteria.</title>
        <authorList>
            <person name="Oh H.M."/>
            <person name="Kwon K.K."/>
            <person name="Kang I."/>
            <person name="Kang S.G."/>
            <person name="Lee J.H."/>
            <person name="Kim S.J."/>
            <person name="Cho J.C."/>
        </authorList>
    </citation>
    <scope>NUCLEOTIDE SEQUENCE [LARGE SCALE GENOMIC DNA]</scope>
    <source>
        <strain evidence="13 14">IMCC1322</strain>
    </source>
</reference>
<protein>
    <recommendedName>
        <fullName evidence="3 11">DNA-directed RNA polymerase subunit omega</fullName>
        <shortName evidence="11">RNAP omega subunit</shortName>
        <ecNumber evidence="2 11">2.7.7.6</ecNumber>
    </recommendedName>
    <alternativeName>
        <fullName evidence="9 11">RNA polymerase omega subunit</fullName>
    </alternativeName>
    <alternativeName>
        <fullName evidence="8 11">Transcriptase subunit omega</fullName>
    </alternativeName>
</protein>
<dbReference type="PANTHER" id="PTHR34476">
    <property type="entry name" value="DNA-DIRECTED RNA POLYMERASE SUBUNIT OMEGA"/>
    <property type="match status" value="1"/>
</dbReference>
<keyword evidence="14" id="KW-1185">Reference proteome</keyword>
<dbReference type="EC" id="2.7.7.6" evidence="2 11"/>
<evidence type="ECO:0000256" key="4">
    <source>
        <dbReference type="ARBA" id="ARBA00022478"/>
    </source>
</evidence>
<dbReference type="eggNOG" id="COG1758">
    <property type="taxonomic scope" value="Bacteria"/>
</dbReference>
<dbReference type="OrthoDB" id="9796300at2"/>
<evidence type="ECO:0000256" key="8">
    <source>
        <dbReference type="ARBA" id="ARBA00029924"/>
    </source>
</evidence>
<evidence type="ECO:0000256" key="11">
    <source>
        <dbReference type="HAMAP-Rule" id="MF_00366"/>
    </source>
</evidence>
<evidence type="ECO:0000256" key="3">
    <source>
        <dbReference type="ARBA" id="ARBA00013725"/>
    </source>
</evidence>
<keyword evidence="5 11" id="KW-0808">Transferase</keyword>
<dbReference type="AlphaFoldDB" id="D5BR83"/>
<dbReference type="EMBL" id="CP001751">
    <property type="protein sequence ID" value="ADE38780.1"/>
    <property type="molecule type" value="Genomic_DNA"/>
</dbReference>